<dbReference type="Gene3D" id="3.30.450.20">
    <property type="entry name" value="PAS domain"/>
    <property type="match status" value="1"/>
</dbReference>
<reference evidence="6" key="1">
    <citation type="submission" date="2021-07" db="EMBL/GenBank/DDBJ databases">
        <title>Elsinoe batatas strain:CRI-CJ2 Genome sequencing and assembly.</title>
        <authorList>
            <person name="Huang L."/>
        </authorList>
    </citation>
    <scope>NUCLEOTIDE SEQUENCE</scope>
    <source>
        <strain evidence="6">CRI-CJ2</strain>
    </source>
</reference>
<dbReference type="Pfam" id="PF13426">
    <property type="entry name" value="PAS_9"/>
    <property type="match status" value="1"/>
</dbReference>
<dbReference type="OrthoDB" id="447251at2759"/>
<evidence type="ECO:0000256" key="1">
    <source>
        <dbReference type="ARBA" id="ARBA00022630"/>
    </source>
</evidence>
<organism evidence="6 7">
    <name type="scientific">Elsinoe batatas</name>
    <dbReference type="NCBI Taxonomy" id="2601811"/>
    <lineage>
        <taxon>Eukaryota</taxon>
        <taxon>Fungi</taxon>
        <taxon>Dikarya</taxon>
        <taxon>Ascomycota</taxon>
        <taxon>Pezizomycotina</taxon>
        <taxon>Dothideomycetes</taxon>
        <taxon>Dothideomycetidae</taxon>
        <taxon>Myriangiales</taxon>
        <taxon>Elsinoaceae</taxon>
        <taxon>Elsinoe</taxon>
    </lineage>
</organism>
<keyword evidence="3" id="KW-0157">Chromophore</keyword>
<feature type="region of interest" description="Disordered" evidence="4">
    <location>
        <begin position="1"/>
        <end position="121"/>
    </location>
</feature>
<sequence>MPTSEGKRRTDSVTEHHVRQKPIEADGVRKASYSLYPNCSSTPTSPNPQERMSLDSRRPKVLSQDTSIRIATQRPATSSSAAAEPLVDDFHARLLSSPSRPGNVRENSLPGLDDNLPSVPFFGGVSSAAPAPPDLMKPRILKSVRNHPSFEREHRRAKSDPDGPGSSITSTPEARHESSRESFSQASTAPTDPGQFQSAKREPSLVPLQSLGLRDGHDQMETFFADDPKNFDLIVSPPEENTGEYQLEVRADQLFSQEHLQQIFADPKLLLHFSSFLNSHRPKSVRLLMYYLDALKAIHAIKYANGITEALDRLHGHDFSNLAPPATVNRALEKRADEAFEALARDELPAYITYTWIQVVHESVQRRVTGTLAPHLREASEGLAEVFCLSDPSRPDNPIVFASEEFQRTTQYGMNYCVGRNCRFLQGPRTNPHSVRRLAAAVRAGQEHSEVFLNYRRDGSPFMNLLMIAPLHDAQGKIRYFIGAQVDVSNLAKDATDLNGLRRLIVREQDPDFAAEADEMNKKDHFHALSEMFNTHELQVVRRNGGRMHRELDETDRSSITSNQARLVITDTTSDVLDAKNASLPRQEKEQIRASGRLQGPYQHYLLLRPYPSLRILFTSPSLRIPGMLQSPFLSRIGGSSRVRSELSQAFSEGRGVTAKIRWLTKIDENGDGEGRSRWIHATPLLNHRGEIGVWMVVLVDAETREGEGRRRFRDPPAVSDPRALGRRDLGSQLGRRKEANTTRMTIGGTPVGVGQRYETMSPDTVRRVEAREKDRGKRSGQVMSFLDSEEERDRPGSGSEVSWGFR</sequence>
<dbReference type="AlphaFoldDB" id="A0A8K0L350"/>
<feature type="compositionally biased region" description="Basic and acidic residues" evidence="4">
    <location>
        <begin position="148"/>
        <end position="161"/>
    </location>
</feature>
<evidence type="ECO:0000256" key="2">
    <source>
        <dbReference type="ARBA" id="ARBA00022643"/>
    </source>
</evidence>
<feature type="compositionally biased region" description="Polar residues" evidence="4">
    <location>
        <begin position="181"/>
        <end position="198"/>
    </location>
</feature>
<proteinExistence type="predicted"/>
<keyword evidence="2" id="KW-0288">FMN</keyword>
<dbReference type="EMBL" id="JAESVG020000005">
    <property type="protein sequence ID" value="KAG8627333.1"/>
    <property type="molecule type" value="Genomic_DNA"/>
</dbReference>
<keyword evidence="7" id="KW-1185">Reference proteome</keyword>
<dbReference type="GO" id="GO:0005634">
    <property type="term" value="C:nucleus"/>
    <property type="evidence" value="ECO:0007669"/>
    <property type="project" value="TreeGrafter"/>
</dbReference>
<comment type="caution">
    <text evidence="6">The sequence shown here is derived from an EMBL/GenBank/DDBJ whole genome shotgun (WGS) entry which is preliminary data.</text>
</comment>
<evidence type="ECO:0000313" key="7">
    <source>
        <dbReference type="Proteomes" id="UP000809789"/>
    </source>
</evidence>
<evidence type="ECO:0000259" key="5">
    <source>
        <dbReference type="PROSITE" id="PS50113"/>
    </source>
</evidence>
<evidence type="ECO:0000256" key="3">
    <source>
        <dbReference type="ARBA" id="ARBA00022991"/>
    </source>
</evidence>
<dbReference type="PANTHER" id="PTHR47429">
    <property type="entry name" value="PROTEIN TWIN LOV 1"/>
    <property type="match status" value="1"/>
</dbReference>
<feature type="compositionally biased region" description="Polar residues" evidence="4">
    <location>
        <begin position="63"/>
        <end position="81"/>
    </location>
</feature>
<feature type="region of interest" description="Disordered" evidence="4">
    <location>
        <begin position="706"/>
        <end position="807"/>
    </location>
</feature>
<feature type="compositionally biased region" description="Basic and acidic residues" evidence="4">
    <location>
        <begin position="765"/>
        <end position="778"/>
    </location>
</feature>
<feature type="region of interest" description="Disordered" evidence="4">
    <location>
        <begin position="145"/>
        <end position="203"/>
    </location>
</feature>
<protein>
    <recommendedName>
        <fullName evidence="5">PAC domain-containing protein</fullName>
    </recommendedName>
</protein>
<dbReference type="InterPro" id="IPR035965">
    <property type="entry name" value="PAS-like_dom_sf"/>
</dbReference>
<evidence type="ECO:0000313" key="6">
    <source>
        <dbReference type="EMBL" id="KAG8627333.1"/>
    </source>
</evidence>
<feature type="compositionally biased region" description="Basic and acidic residues" evidence="4">
    <location>
        <begin position="1"/>
        <end position="29"/>
    </location>
</feature>
<accession>A0A8K0L350</accession>
<keyword evidence="1" id="KW-0285">Flavoprotein</keyword>
<dbReference type="Proteomes" id="UP000809789">
    <property type="component" value="Unassembled WGS sequence"/>
</dbReference>
<dbReference type="InterPro" id="IPR000700">
    <property type="entry name" value="PAS-assoc_C"/>
</dbReference>
<feature type="domain" description="PAC" evidence="5">
    <location>
        <begin position="447"/>
        <end position="500"/>
    </location>
</feature>
<dbReference type="SUPFAM" id="SSF55785">
    <property type="entry name" value="PYP-like sensor domain (PAS domain)"/>
    <property type="match status" value="1"/>
</dbReference>
<dbReference type="InterPro" id="IPR000014">
    <property type="entry name" value="PAS"/>
</dbReference>
<feature type="compositionally biased region" description="Low complexity" evidence="4">
    <location>
        <begin position="37"/>
        <end position="48"/>
    </location>
</feature>
<dbReference type="PROSITE" id="PS50113">
    <property type="entry name" value="PAC"/>
    <property type="match status" value="1"/>
</dbReference>
<dbReference type="PANTHER" id="PTHR47429:SF9">
    <property type="entry name" value="PAS DOMAIN-CONTAINING PROTEIN"/>
    <property type="match status" value="1"/>
</dbReference>
<evidence type="ECO:0000256" key="4">
    <source>
        <dbReference type="SAM" id="MobiDB-lite"/>
    </source>
</evidence>
<gene>
    <name evidence="6" type="ORF">KVT40_004816</name>
</gene>
<name>A0A8K0L350_9PEZI</name>
<feature type="compositionally biased region" description="Basic and acidic residues" evidence="4">
    <location>
        <begin position="724"/>
        <end position="741"/>
    </location>
</feature>